<dbReference type="InterPro" id="IPR004358">
    <property type="entry name" value="Sig_transdc_His_kin-like_C"/>
</dbReference>
<dbReference type="Gene3D" id="3.30.450.40">
    <property type="match status" value="1"/>
</dbReference>
<dbReference type="PANTHER" id="PTHR34220">
    <property type="entry name" value="SENSOR HISTIDINE KINASE YPDA"/>
    <property type="match status" value="1"/>
</dbReference>
<keyword evidence="17" id="KW-1185">Reference proteome</keyword>
<dbReference type="InterPro" id="IPR003594">
    <property type="entry name" value="HATPase_dom"/>
</dbReference>
<evidence type="ECO:0000256" key="9">
    <source>
        <dbReference type="ARBA" id="ARBA00022777"/>
    </source>
</evidence>
<evidence type="ECO:0000256" key="12">
    <source>
        <dbReference type="ARBA" id="ARBA00023012"/>
    </source>
</evidence>
<feature type="domain" description="Histidine kinase" evidence="15">
    <location>
        <begin position="476"/>
        <end position="579"/>
    </location>
</feature>
<dbReference type="InterPro" id="IPR005467">
    <property type="entry name" value="His_kinase_dom"/>
</dbReference>
<organism evidence="16 17">
    <name type="scientific">Halobacillus alkaliphilus</name>
    <dbReference type="NCBI Taxonomy" id="396056"/>
    <lineage>
        <taxon>Bacteria</taxon>
        <taxon>Bacillati</taxon>
        <taxon>Bacillota</taxon>
        <taxon>Bacilli</taxon>
        <taxon>Bacillales</taxon>
        <taxon>Bacillaceae</taxon>
        <taxon>Halobacillus</taxon>
    </lineage>
</organism>
<evidence type="ECO:0000256" key="2">
    <source>
        <dbReference type="ARBA" id="ARBA00004651"/>
    </source>
</evidence>
<keyword evidence="12" id="KW-0902">Two-component regulatory system</keyword>
<keyword evidence="10" id="KW-0067">ATP-binding</keyword>
<dbReference type="AlphaFoldDB" id="A0A1I2TJV0"/>
<dbReference type="PRINTS" id="PR00344">
    <property type="entry name" value="BCTRLSENSOR"/>
</dbReference>
<proteinExistence type="predicted"/>
<dbReference type="PROSITE" id="PS50109">
    <property type="entry name" value="HIS_KIN"/>
    <property type="match status" value="1"/>
</dbReference>
<evidence type="ECO:0000256" key="7">
    <source>
        <dbReference type="ARBA" id="ARBA00022692"/>
    </source>
</evidence>
<accession>A0A1I2TJV0</accession>
<dbReference type="InterPro" id="IPR029016">
    <property type="entry name" value="GAF-like_dom_sf"/>
</dbReference>
<dbReference type="InterPro" id="IPR011620">
    <property type="entry name" value="Sig_transdc_His_kinase_LytS_TM"/>
</dbReference>
<evidence type="ECO:0000256" key="4">
    <source>
        <dbReference type="ARBA" id="ARBA00022475"/>
    </source>
</evidence>
<dbReference type="GO" id="GO:0005524">
    <property type="term" value="F:ATP binding"/>
    <property type="evidence" value="ECO:0007669"/>
    <property type="project" value="UniProtKB-KW"/>
</dbReference>
<dbReference type="Proteomes" id="UP000198897">
    <property type="component" value="Unassembled WGS sequence"/>
</dbReference>
<evidence type="ECO:0000256" key="6">
    <source>
        <dbReference type="ARBA" id="ARBA00022679"/>
    </source>
</evidence>
<keyword evidence="8" id="KW-0547">Nucleotide-binding</keyword>
<dbReference type="InterPro" id="IPR010559">
    <property type="entry name" value="Sig_transdc_His_kin_internal"/>
</dbReference>
<comment type="subcellular location">
    <subcellularLocation>
        <location evidence="2">Cell membrane</location>
        <topology evidence="2">Multi-pass membrane protein</topology>
    </subcellularLocation>
</comment>
<keyword evidence="11 14" id="KW-1133">Transmembrane helix</keyword>
<evidence type="ECO:0000256" key="5">
    <source>
        <dbReference type="ARBA" id="ARBA00022553"/>
    </source>
</evidence>
<name>A0A1I2TJV0_9BACI</name>
<dbReference type="EC" id="2.7.13.3" evidence="3"/>
<evidence type="ECO:0000256" key="8">
    <source>
        <dbReference type="ARBA" id="ARBA00022741"/>
    </source>
</evidence>
<evidence type="ECO:0000256" key="3">
    <source>
        <dbReference type="ARBA" id="ARBA00012438"/>
    </source>
</evidence>
<dbReference type="SUPFAM" id="SSF55874">
    <property type="entry name" value="ATPase domain of HSP90 chaperone/DNA topoisomerase II/histidine kinase"/>
    <property type="match status" value="1"/>
</dbReference>
<keyword evidence="13 14" id="KW-0472">Membrane</keyword>
<dbReference type="InterPro" id="IPR050640">
    <property type="entry name" value="Bact_2-comp_sensor_kinase"/>
</dbReference>
<reference evidence="17" key="1">
    <citation type="submission" date="2016-10" db="EMBL/GenBank/DDBJ databases">
        <authorList>
            <person name="Varghese N."/>
            <person name="Submissions S."/>
        </authorList>
    </citation>
    <scope>NUCLEOTIDE SEQUENCE [LARGE SCALE GENOMIC DNA]</scope>
    <source>
        <strain evidence="17">FP5</strain>
    </source>
</reference>
<keyword evidence="6" id="KW-0808">Transferase</keyword>
<dbReference type="InterPro" id="IPR036890">
    <property type="entry name" value="HATPase_C_sf"/>
</dbReference>
<evidence type="ECO:0000259" key="15">
    <source>
        <dbReference type="PROSITE" id="PS50109"/>
    </source>
</evidence>
<keyword evidence="7 14" id="KW-0812">Transmembrane</keyword>
<dbReference type="Gene3D" id="3.30.565.10">
    <property type="entry name" value="Histidine kinase-like ATPase, C-terminal domain"/>
    <property type="match status" value="1"/>
</dbReference>
<dbReference type="GO" id="GO:0071555">
    <property type="term" value="P:cell wall organization"/>
    <property type="evidence" value="ECO:0007669"/>
    <property type="project" value="InterPro"/>
</dbReference>
<feature type="transmembrane region" description="Helical" evidence="14">
    <location>
        <begin position="120"/>
        <end position="142"/>
    </location>
</feature>
<dbReference type="GO" id="GO:0005886">
    <property type="term" value="C:plasma membrane"/>
    <property type="evidence" value="ECO:0007669"/>
    <property type="project" value="UniProtKB-SubCell"/>
</dbReference>
<evidence type="ECO:0000256" key="11">
    <source>
        <dbReference type="ARBA" id="ARBA00022989"/>
    </source>
</evidence>
<evidence type="ECO:0000256" key="10">
    <source>
        <dbReference type="ARBA" id="ARBA00022840"/>
    </source>
</evidence>
<dbReference type="Pfam" id="PF02518">
    <property type="entry name" value="HATPase_c"/>
    <property type="match status" value="1"/>
</dbReference>
<gene>
    <name evidence="16" type="ORF">SAMN05216353_1664</name>
</gene>
<sequence>MVEVFELFLPMLERLGIIVTVAFIITRFRFFRELIDRKVLNRKQHYMAIAFFGLFGIIGTYTGITYDTQSFEFGSWAYELNDSEAIANSRVIGIVAAGLFGGYRIGAGAGMIAGLHRFSLGGFTGLACGISAIVAGIIAGFFHKKDQPLKLKTALLVGGLAETIQMGIILGIAQPFERAWELVQEIGLPMIVANGLGSALFLLIIRNVLNEEEKAGALQAQKALKLAESTVSYLRQGLTESSAQKACQIIYEEVEVSAISMTDKEYILSHVGQADDHHQAGSTIQTLATREVIQKGEMIVAGHRDISCDHTGCPLGAAVIAPLKRKNETVGTLKFYVRSEKEISNVLIELIQGLSALLGQQLEIAEAEKAQELAREAEVKALQAQVNPHFLFNSLNVIVSLTRTEPDRARSLLIALSKFFRQNLGATTKRWTSLAEELSHVRAYLLIEETRFVDKLHVHYDIEDYALSAKIAPLTLQPLVENCIKHGIKDQEGESEIIIQIKYLSEGVRVSVKDNGSGILPERLQHLGLEEVTSEIGTGLGLYNVNKRLELLHGKNSKLQIESEPGQGTRISFLIPHNKEEVSA</sequence>
<evidence type="ECO:0000256" key="14">
    <source>
        <dbReference type="SAM" id="Phobius"/>
    </source>
</evidence>
<keyword evidence="5" id="KW-0597">Phosphoprotein</keyword>
<comment type="catalytic activity">
    <reaction evidence="1">
        <text>ATP + protein L-histidine = ADP + protein N-phospho-L-histidine.</text>
        <dbReference type="EC" id="2.7.13.3"/>
    </reaction>
</comment>
<dbReference type="Pfam" id="PF06580">
    <property type="entry name" value="His_kinase"/>
    <property type="match status" value="1"/>
</dbReference>
<dbReference type="RefSeq" id="WP_245756052.1">
    <property type="nucleotide sequence ID" value="NZ_FOOG01000066.1"/>
</dbReference>
<evidence type="ECO:0000256" key="1">
    <source>
        <dbReference type="ARBA" id="ARBA00000085"/>
    </source>
</evidence>
<dbReference type="PANTHER" id="PTHR34220:SF7">
    <property type="entry name" value="SENSOR HISTIDINE KINASE YPDA"/>
    <property type="match status" value="1"/>
</dbReference>
<dbReference type="GO" id="GO:0000155">
    <property type="term" value="F:phosphorelay sensor kinase activity"/>
    <property type="evidence" value="ECO:0007669"/>
    <property type="project" value="InterPro"/>
</dbReference>
<keyword evidence="4" id="KW-1003">Cell membrane</keyword>
<dbReference type="Pfam" id="PF07694">
    <property type="entry name" value="5TM-5TMR_LYT"/>
    <property type="match status" value="1"/>
</dbReference>
<protein>
    <recommendedName>
        <fullName evidence="3">histidine kinase</fullName>
        <ecNumber evidence="3">2.7.13.3</ecNumber>
    </recommendedName>
</protein>
<evidence type="ECO:0000256" key="13">
    <source>
        <dbReference type="ARBA" id="ARBA00023136"/>
    </source>
</evidence>
<evidence type="ECO:0000313" key="17">
    <source>
        <dbReference type="Proteomes" id="UP000198897"/>
    </source>
</evidence>
<dbReference type="SMART" id="SM00387">
    <property type="entry name" value="HATPase_c"/>
    <property type="match status" value="1"/>
</dbReference>
<evidence type="ECO:0000313" key="16">
    <source>
        <dbReference type="EMBL" id="SFG62631.1"/>
    </source>
</evidence>
<feature type="transmembrane region" description="Helical" evidence="14">
    <location>
        <begin position="46"/>
        <end position="66"/>
    </location>
</feature>
<dbReference type="EMBL" id="FOOG01000066">
    <property type="protein sequence ID" value="SFG62631.1"/>
    <property type="molecule type" value="Genomic_DNA"/>
</dbReference>
<keyword evidence="9 16" id="KW-0418">Kinase</keyword>